<keyword evidence="3 8" id="KW-0808">Transferase</keyword>
<feature type="domain" description="Histidine kinase" evidence="6">
    <location>
        <begin position="278"/>
        <end position="366"/>
    </location>
</feature>
<dbReference type="SUPFAM" id="SSF55874">
    <property type="entry name" value="ATPase domain of HSP90 chaperone/DNA topoisomerase II/histidine kinase"/>
    <property type="match status" value="1"/>
</dbReference>
<evidence type="ECO:0000256" key="2">
    <source>
        <dbReference type="ARBA" id="ARBA00012438"/>
    </source>
</evidence>
<evidence type="ECO:0000259" key="6">
    <source>
        <dbReference type="PROSITE" id="PS50109"/>
    </source>
</evidence>
<dbReference type="RefSeq" id="WP_003009163.1">
    <property type="nucleotide sequence ID" value="NZ_GG668632.1"/>
</dbReference>
<keyword evidence="5" id="KW-0902">Two-component regulatory system</keyword>
<feature type="domain" description="PAS" evidence="7">
    <location>
        <begin position="51"/>
        <end position="106"/>
    </location>
</feature>
<dbReference type="InterPro" id="IPR035965">
    <property type="entry name" value="PAS-like_dom_sf"/>
</dbReference>
<proteinExistence type="predicted"/>
<dbReference type="InterPro" id="IPR005467">
    <property type="entry name" value="His_kinase_dom"/>
</dbReference>
<accession>C2G134</accession>
<dbReference type="Proteomes" id="UP000006241">
    <property type="component" value="Unassembled WGS sequence"/>
</dbReference>
<dbReference type="PANTHER" id="PTHR24421:SF10">
    <property type="entry name" value="NITRATE_NITRITE SENSOR PROTEIN NARQ"/>
    <property type="match status" value="1"/>
</dbReference>
<dbReference type="SMART" id="SM00091">
    <property type="entry name" value="PAS"/>
    <property type="match status" value="1"/>
</dbReference>
<dbReference type="PROSITE" id="PS50112">
    <property type="entry name" value="PAS"/>
    <property type="match status" value="1"/>
</dbReference>
<dbReference type="InterPro" id="IPR000014">
    <property type="entry name" value="PAS"/>
</dbReference>
<dbReference type="InterPro" id="IPR050482">
    <property type="entry name" value="Sensor_HK_TwoCompSys"/>
</dbReference>
<dbReference type="PANTHER" id="PTHR24421">
    <property type="entry name" value="NITRATE/NITRITE SENSOR PROTEIN NARX-RELATED"/>
    <property type="match status" value="1"/>
</dbReference>
<evidence type="ECO:0000256" key="4">
    <source>
        <dbReference type="ARBA" id="ARBA00022777"/>
    </source>
</evidence>
<dbReference type="SMART" id="SM00387">
    <property type="entry name" value="HATPase_c"/>
    <property type="match status" value="1"/>
</dbReference>
<evidence type="ECO:0000256" key="3">
    <source>
        <dbReference type="ARBA" id="ARBA00022679"/>
    </source>
</evidence>
<dbReference type="GO" id="GO:0000160">
    <property type="term" value="P:phosphorelay signal transduction system"/>
    <property type="evidence" value="ECO:0007669"/>
    <property type="project" value="UniProtKB-KW"/>
</dbReference>
<dbReference type="Gene3D" id="3.30.565.10">
    <property type="entry name" value="Histidine kinase-like ATPase, C-terminal domain"/>
    <property type="match status" value="1"/>
</dbReference>
<evidence type="ECO:0000313" key="9">
    <source>
        <dbReference type="Proteomes" id="UP000006241"/>
    </source>
</evidence>
<dbReference type="CDD" id="cd16917">
    <property type="entry name" value="HATPase_UhpB-NarQ-NarX-like"/>
    <property type="match status" value="1"/>
</dbReference>
<dbReference type="EMBL" id="ACHB01000072">
    <property type="protein sequence ID" value="EEI91117.1"/>
    <property type="molecule type" value="Genomic_DNA"/>
</dbReference>
<evidence type="ECO:0000313" key="8">
    <source>
        <dbReference type="EMBL" id="EEI91117.1"/>
    </source>
</evidence>
<organism evidence="8 9">
    <name type="scientific">Sphingobacterium spiritivorum ATCC 33300</name>
    <dbReference type="NCBI Taxonomy" id="525372"/>
    <lineage>
        <taxon>Bacteria</taxon>
        <taxon>Pseudomonadati</taxon>
        <taxon>Bacteroidota</taxon>
        <taxon>Sphingobacteriia</taxon>
        <taxon>Sphingobacteriales</taxon>
        <taxon>Sphingobacteriaceae</taxon>
        <taxon>Sphingobacterium</taxon>
    </lineage>
</organism>
<dbReference type="EC" id="2.7.13.3" evidence="2"/>
<gene>
    <name evidence="8" type="primary">uhpB</name>
    <name evidence="8" type="ORF">HMPREF0765_3290</name>
</gene>
<dbReference type="HOGENOM" id="CLU_756269_0_0_10"/>
<dbReference type="SUPFAM" id="SSF55785">
    <property type="entry name" value="PYP-like sensor domain (PAS domain)"/>
    <property type="match status" value="1"/>
</dbReference>
<evidence type="ECO:0000259" key="7">
    <source>
        <dbReference type="PROSITE" id="PS50112"/>
    </source>
</evidence>
<sequence>MNEKIGNEAGNCIEPKQESVNNKAQYSLFDEDFDRDELCFDIFFKEGPFGILLLDRYFQISRLNKKLEKMLKYKPNEILGRPVFEFLTGEDAISLKSVLQNSQALKAPLLVSLGFVKDKNKVLITDTYVRKYKTKIGDEQYCLLIFDKEFSPNGQLLELKQEIYHTIIATQEQERQNIGHLLHDSTAQLLYAIRLNLQHQTLKSGEEDWMLPIKEMLNEAIFQIRNISMDLVPSVLHDFGLKAAIGSMSERISIPDFQVIPLVQEKCEQLSDEMKLAIYRIVQELLNNCMKHAVATRIRVKVSRKEDWVNVEVVDNGKGFKKDVKECMEEGSGLRNIQSRINFYNGSIKIKTQNTGTTVLVTLQVI</sequence>
<name>C2G134_SPHSI</name>
<dbReference type="InterPro" id="IPR003594">
    <property type="entry name" value="HATPase_dom"/>
</dbReference>
<dbReference type="CDD" id="cd00130">
    <property type="entry name" value="PAS"/>
    <property type="match status" value="1"/>
</dbReference>
<dbReference type="Pfam" id="PF02518">
    <property type="entry name" value="HATPase_c"/>
    <property type="match status" value="1"/>
</dbReference>
<dbReference type="PROSITE" id="PS50109">
    <property type="entry name" value="HIS_KIN"/>
    <property type="match status" value="1"/>
</dbReference>
<dbReference type="Gene3D" id="3.30.450.20">
    <property type="entry name" value="PAS domain"/>
    <property type="match status" value="1"/>
</dbReference>
<protein>
    <recommendedName>
        <fullName evidence="2">histidine kinase</fullName>
        <ecNumber evidence="2">2.7.13.3</ecNumber>
    </recommendedName>
</protein>
<dbReference type="GO" id="GO:0004673">
    <property type="term" value="F:protein histidine kinase activity"/>
    <property type="evidence" value="ECO:0007669"/>
    <property type="project" value="UniProtKB-EC"/>
</dbReference>
<dbReference type="AlphaFoldDB" id="C2G134"/>
<reference evidence="8 9" key="1">
    <citation type="submission" date="2009-01" db="EMBL/GenBank/DDBJ databases">
        <authorList>
            <person name="Qin X."/>
            <person name="Bachman B."/>
            <person name="Battles P."/>
            <person name="Bell A."/>
            <person name="Bess C."/>
            <person name="Bickham C."/>
            <person name="Chaboub L."/>
            <person name="Chen D."/>
            <person name="Coyle M."/>
            <person name="Deiros D.R."/>
            <person name="Dinh H."/>
            <person name="Forbes L."/>
            <person name="Fowler G."/>
            <person name="Francisco L."/>
            <person name="Fu Q."/>
            <person name="Gubbala S."/>
            <person name="Hale W."/>
            <person name="Han Y."/>
            <person name="Hemphill L."/>
            <person name="Highlander S.K."/>
            <person name="Hirani K."/>
            <person name="Hogues M."/>
            <person name="Jackson L."/>
            <person name="Jakkamsetti A."/>
            <person name="Javaid M."/>
            <person name="Jiang H."/>
            <person name="Korchina V."/>
            <person name="Kovar C."/>
            <person name="Lara F."/>
            <person name="Lee S."/>
            <person name="Mata R."/>
            <person name="Mathew T."/>
            <person name="Moen C."/>
            <person name="Morales K."/>
            <person name="Munidasa M."/>
            <person name="Nazareth L."/>
            <person name="Ngo R."/>
            <person name="Nguyen L."/>
            <person name="Okwuonu G."/>
            <person name="Ongeri F."/>
            <person name="Patil S."/>
            <person name="Petrosino J."/>
            <person name="Pham C."/>
            <person name="Pham P."/>
            <person name="Pu L.-L."/>
            <person name="Puazo M."/>
            <person name="Raj R."/>
            <person name="Reid J."/>
            <person name="Rouhana J."/>
            <person name="Saada N."/>
            <person name="Shang Y."/>
            <person name="Simmons D."/>
            <person name="Thornton R."/>
            <person name="Warren J."/>
            <person name="Weissenberger G."/>
            <person name="Zhang J."/>
            <person name="Zhang L."/>
            <person name="Zhou C."/>
            <person name="Zhu D."/>
            <person name="Muzny D."/>
            <person name="Worley K."/>
            <person name="Gibbs R."/>
        </authorList>
    </citation>
    <scope>NUCLEOTIDE SEQUENCE [LARGE SCALE GENOMIC DNA]</scope>
    <source>
        <strain evidence="8 9">ATCC 33300</strain>
    </source>
</reference>
<dbReference type="InterPro" id="IPR036890">
    <property type="entry name" value="HATPase_C_sf"/>
</dbReference>
<comment type="catalytic activity">
    <reaction evidence="1">
        <text>ATP + protein L-histidine = ADP + protein N-phospho-L-histidine.</text>
        <dbReference type="EC" id="2.7.13.3"/>
    </reaction>
</comment>
<comment type="caution">
    <text evidence="8">The sequence shown here is derived from an EMBL/GenBank/DDBJ whole genome shotgun (WGS) entry which is preliminary data.</text>
</comment>
<evidence type="ECO:0000256" key="1">
    <source>
        <dbReference type="ARBA" id="ARBA00000085"/>
    </source>
</evidence>
<keyword evidence="4 8" id="KW-0418">Kinase</keyword>
<evidence type="ECO:0000256" key="5">
    <source>
        <dbReference type="ARBA" id="ARBA00023012"/>
    </source>
</evidence>